<dbReference type="PRINTS" id="PR00070">
    <property type="entry name" value="DHFR"/>
</dbReference>
<evidence type="ECO:0000256" key="3">
    <source>
        <dbReference type="ARBA" id="ARBA00012856"/>
    </source>
</evidence>
<keyword evidence="10" id="KW-1185">Reference proteome</keyword>
<comment type="similarity">
    <text evidence="2 7">Belongs to the dihydrofolate reductase family.</text>
</comment>
<dbReference type="GO" id="GO:0050661">
    <property type="term" value="F:NADP binding"/>
    <property type="evidence" value="ECO:0007669"/>
    <property type="project" value="InterPro"/>
</dbReference>
<dbReference type="InterPro" id="IPR012259">
    <property type="entry name" value="DHFR"/>
</dbReference>
<dbReference type="CDD" id="cd00209">
    <property type="entry name" value="DHFR"/>
    <property type="match status" value="1"/>
</dbReference>
<keyword evidence="4 7" id="KW-0554">One-carbon metabolism</keyword>
<dbReference type="InterPro" id="IPR001796">
    <property type="entry name" value="DHFR_dom"/>
</dbReference>
<evidence type="ECO:0000256" key="2">
    <source>
        <dbReference type="ARBA" id="ARBA00009539"/>
    </source>
</evidence>
<dbReference type="OrthoDB" id="9804315at2"/>
<dbReference type="GO" id="GO:0004146">
    <property type="term" value="F:dihydrofolate reductase activity"/>
    <property type="evidence" value="ECO:0007669"/>
    <property type="project" value="UniProtKB-EC"/>
</dbReference>
<evidence type="ECO:0000313" key="9">
    <source>
        <dbReference type="EMBL" id="SNY49536.1"/>
    </source>
</evidence>
<reference evidence="9 10" key="1">
    <citation type="submission" date="2017-09" db="EMBL/GenBank/DDBJ databases">
        <authorList>
            <person name="Ehlers B."/>
            <person name="Leendertz F.H."/>
        </authorList>
    </citation>
    <scope>NUCLEOTIDE SEQUENCE [LARGE SCALE GENOMIC DNA]</scope>
    <source>
        <strain evidence="9 10">CGMCC 4.6857</strain>
    </source>
</reference>
<dbReference type="GO" id="GO:0006730">
    <property type="term" value="P:one-carbon metabolic process"/>
    <property type="evidence" value="ECO:0007669"/>
    <property type="project" value="UniProtKB-KW"/>
</dbReference>
<dbReference type="PIRSF" id="PIRSF000194">
    <property type="entry name" value="DHFR"/>
    <property type="match status" value="1"/>
</dbReference>
<dbReference type="RefSeq" id="WP_097322150.1">
    <property type="nucleotide sequence ID" value="NZ_OBDY01000010.1"/>
</dbReference>
<evidence type="ECO:0000313" key="10">
    <source>
        <dbReference type="Proteomes" id="UP000219612"/>
    </source>
</evidence>
<organism evidence="9 10">
    <name type="scientific">Paractinoplanes atraurantiacus</name>
    <dbReference type="NCBI Taxonomy" id="1036182"/>
    <lineage>
        <taxon>Bacteria</taxon>
        <taxon>Bacillati</taxon>
        <taxon>Actinomycetota</taxon>
        <taxon>Actinomycetes</taxon>
        <taxon>Micromonosporales</taxon>
        <taxon>Micromonosporaceae</taxon>
        <taxon>Paractinoplanes</taxon>
    </lineage>
</organism>
<dbReference type="GO" id="GO:0046654">
    <property type="term" value="P:tetrahydrofolate biosynthetic process"/>
    <property type="evidence" value="ECO:0007669"/>
    <property type="project" value="UniProtKB-UniPathway"/>
</dbReference>
<dbReference type="AlphaFoldDB" id="A0A285IR23"/>
<evidence type="ECO:0000256" key="4">
    <source>
        <dbReference type="ARBA" id="ARBA00022563"/>
    </source>
</evidence>
<evidence type="ECO:0000259" key="8">
    <source>
        <dbReference type="PROSITE" id="PS51330"/>
    </source>
</evidence>
<evidence type="ECO:0000256" key="5">
    <source>
        <dbReference type="ARBA" id="ARBA00022857"/>
    </source>
</evidence>
<dbReference type="EC" id="1.5.1.3" evidence="3 7"/>
<gene>
    <name evidence="9" type="ORF">SAMN05421748_11038</name>
</gene>
<dbReference type="SUPFAM" id="SSF53597">
    <property type="entry name" value="Dihydrofolate reductase-like"/>
    <property type="match status" value="1"/>
</dbReference>
<dbReference type="PANTHER" id="PTHR48069">
    <property type="entry name" value="DIHYDROFOLATE REDUCTASE"/>
    <property type="match status" value="1"/>
</dbReference>
<accession>A0A285IR23</accession>
<dbReference type="PROSITE" id="PS51330">
    <property type="entry name" value="DHFR_2"/>
    <property type="match status" value="1"/>
</dbReference>
<dbReference type="GO" id="GO:0046655">
    <property type="term" value="P:folic acid metabolic process"/>
    <property type="evidence" value="ECO:0007669"/>
    <property type="project" value="TreeGrafter"/>
</dbReference>
<keyword evidence="6 7" id="KW-0560">Oxidoreductase</keyword>
<evidence type="ECO:0000256" key="7">
    <source>
        <dbReference type="PIRNR" id="PIRNR000194"/>
    </source>
</evidence>
<name>A0A285IR23_9ACTN</name>
<protein>
    <recommendedName>
        <fullName evidence="3 7">Dihydrofolate reductase</fullName>
        <ecNumber evidence="3 7">1.5.1.3</ecNumber>
    </recommendedName>
</protein>
<dbReference type="GO" id="GO:0005829">
    <property type="term" value="C:cytosol"/>
    <property type="evidence" value="ECO:0007669"/>
    <property type="project" value="TreeGrafter"/>
</dbReference>
<evidence type="ECO:0000256" key="1">
    <source>
        <dbReference type="ARBA" id="ARBA00004903"/>
    </source>
</evidence>
<keyword evidence="5 7" id="KW-0521">NADP</keyword>
<dbReference type="GO" id="GO:0046452">
    <property type="term" value="P:dihydrofolate metabolic process"/>
    <property type="evidence" value="ECO:0007669"/>
    <property type="project" value="TreeGrafter"/>
</dbReference>
<dbReference type="Gene3D" id="3.40.430.10">
    <property type="entry name" value="Dihydrofolate Reductase, subunit A"/>
    <property type="match status" value="1"/>
</dbReference>
<feature type="domain" description="DHFR" evidence="8">
    <location>
        <begin position="2"/>
        <end position="157"/>
    </location>
</feature>
<dbReference type="PANTHER" id="PTHR48069:SF3">
    <property type="entry name" value="DIHYDROFOLATE REDUCTASE"/>
    <property type="match status" value="1"/>
</dbReference>
<dbReference type="Pfam" id="PF00186">
    <property type="entry name" value="DHFR_1"/>
    <property type="match status" value="1"/>
</dbReference>
<comment type="catalytic activity">
    <reaction evidence="7">
        <text>(6S)-5,6,7,8-tetrahydrofolate + NADP(+) = 7,8-dihydrofolate + NADPH + H(+)</text>
        <dbReference type="Rhea" id="RHEA:15009"/>
        <dbReference type="ChEBI" id="CHEBI:15378"/>
        <dbReference type="ChEBI" id="CHEBI:57451"/>
        <dbReference type="ChEBI" id="CHEBI:57453"/>
        <dbReference type="ChEBI" id="CHEBI:57783"/>
        <dbReference type="ChEBI" id="CHEBI:58349"/>
        <dbReference type="EC" id="1.5.1.3"/>
    </reaction>
</comment>
<dbReference type="InterPro" id="IPR024072">
    <property type="entry name" value="DHFR-like_dom_sf"/>
</dbReference>
<dbReference type="EMBL" id="OBDY01000010">
    <property type="protein sequence ID" value="SNY49536.1"/>
    <property type="molecule type" value="Genomic_DNA"/>
</dbReference>
<comment type="pathway">
    <text evidence="1 7">Cofactor biosynthesis; tetrahydrofolate biosynthesis; 5,6,7,8-tetrahydrofolate from 7,8-dihydrofolate: step 1/1.</text>
</comment>
<sequence length="171" mass="18656">MTVHMIWAEAHDRVVGANGAIPWRLSEDQRMFRERTGGATVVMGRATWDSLPERFRPLPGRRNVVLTRDPSWSAEGAEVVHSVEEVDLTGEVWVIGGEAVYTAFLPLADHLLRTRVDLAVSGDTYAPELGDGWVVTSSSGWQTSQSGLRYVVEELVRTGQAAQPGQTAVAG</sequence>
<dbReference type="UniPathway" id="UPA00077">
    <property type="reaction ID" value="UER00158"/>
</dbReference>
<evidence type="ECO:0000256" key="6">
    <source>
        <dbReference type="ARBA" id="ARBA00023002"/>
    </source>
</evidence>
<comment type="function">
    <text evidence="7">Key enzyme in folate metabolism. Catalyzes an essential reaction for de novo glycine and purine synthesis, and for DNA precursor synthesis.</text>
</comment>
<dbReference type="Proteomes" id="UP000219612">
    <property type="component" value="Unassembled WGS sequence"/>
</dbReference>
<proteinExistence type="inferred from homology"/>